<evidence type="ECO:0000256" key="2">
    <source>
        <dbReference type="ARBA" id="ARBA00006386"/>
    </source>
</evidence>
<keyword evidence="3" id="KW-1003">Cell membrane</keyword>
<keyword evidence="6 7" id="KW-0472">Membrane</keyword>
<organism evidence="8 9">
    <name type="scientific">Candidatus Aquicultor secundus</name>
    <dbReference type="NCBI Taxonomy" id="1973895"/>
    <lineage>
        <taxon>Bacteria</taxon>
        <taxon>Bacillati</taxon>
        <taxon>Actinomycetota</taxon>
        <taxon>Candidatus Aquicultoria</taxon>
        <taxon>Candidatus Aquicultorales</taxon>
        <taxon>Candidatus Aquicultoraceae</taxon>
        <taxon>Candidatus Aquicultor</taxon>
    </lineage>
</organism>
<dbReference type="PANTHER" id="PTHR34184:SF4">
    <property type="entry name" value="UPF0718 PROTEIN YCGR"/>
    <property type="match status" value="1"/>
</dbReference>
<proteinExistence type="inferred from homology"/>
<evidence type="ECO:0000313" key="8">
    <source>
        <dbReference type="EMBL" id="PIZ37232.1"/>
    </source>
</evidence>
<feature type="transmembrane region" description="Helical" evidence="7">
    <location>
        <begin position="253"/>
        <end position="272"/>
    </location>
</feature>
<evidence type="ECO:0000313" key="9">
    <source>
        <dbReference type="Proteomes" id="UP000230956"/>
    </source>
</evidence>
<evidence type="ECO:0000256" key="1">
    <source>
        <dbReference type="ARBA" id="ARBA00004651"/>
    </source>
</evidence>
<dbReference type="InterPro" id="IPR052923">
    <property type="entry name" value="UPF0718"/>
</dbReference>
<protein>
    <recommendedName>
        <fullName evidence="10">Permease</fullName>
    </recommendedName>
</protein>
<dbReference type="Proteomes" id="UP000230956">
    <property type="component" value="Unassembled WGS sequence"/>
</dbReference>
<dbReference type="PANTHER" id="PTHR34184">
    <property type="entry name" value="UPF0718 PROTEIN YCGR"/>
    <property type="match status" value="1"/>
</dbReference>
<comment type="subcellular location">
    <subcellularLocation>
        <location evidence="1">Cell membrane</location>
        <topology evidence="1">Multi-pass membrane protein</topology>
    </subcellularLocation>
</comment>
<evidence type="ECO:0000256" key="5">
    <source>
        <dbReference type="ARBA" id="ARBA00022989"/>
    </source>
</evidence>
<keyword evidence="5 7" id="KW-1133">Transmembrane helix</keyword>
<dbReference type="AlphaFoldDB" id="A0A2M7T7W8"/>
<keyword evidence="4 7" id="KW-0812">Transmembrane</keyword>
<feature type="transmembrane region" description="Helical" evidence="7">
    <location>
        <begin position="55"/>
        <end position="78"/>
    </location>
</feature>
<feature type="transmembrane region" description="Helical" evidence="7">
    <location>
        <begin position="284"/>
        <end position="302"/>
    </location>
</feature>
<feature type="transmembrane region" description="Helical" evidence="7">
    <location>
        <begin position="114"/>
        <end position="135"/>
    </location>
</feature>
<evidence type="ECO:0008006" key="10">
    <source>
        <dbReference type="Google" id="ProtNLM"/>
    </source>
</evidence>
<evidence type="ECO:0000256" key="7">
    <source>
        <dbReference type="SAM" id="Phobius"/>
    </source>
</evidence>
<comment type="caution">
    <text evidence="8">The sequence shown here is derived from an EMBL/GenBank/DDBJ whole genome shotgun (WGS) entry which is preliminary data.</text>
</comment>
<reference evidence="9" key="1">
    <citation type="submission" date="2017-09" db="EMBL/GenBank/DDBJ databases">
        <title>Depth-based differentiation of microbial function through sediment-hosted aquifers and enrichment of novel symbionts in the deep terrestrial subsurface.</title>
        <authorList>
            <person name="Probst A.J."/>
            <person name="Ladd B."/>
            <person name="Jarett J.K."/>
            <person name="Geller-Mcgrath D.E."/>
            <person name="Sieber C.M.K."/>
            <person name="Emerson J.B."/>
            <person name="Anantharaman K."/>
            <person name="Thomas B.C."/>
            <person name="Malmstrom R."/>
            <person name="Stieglmeier M."/>
            <person name="Klingl A."/>
            <person name="Woyke T."/>
            <person name="Ryan C.M."/>
            <person name="Banfield J.F."/>
        </authorList>
    </citation>
    <scope>NUCLEOTIDE SEQUENCE [LARGE SCALE GENOMIC DNA]</scope>
</reference>
<comment type="similarity">
    <text evidence="2">Belongs to the UPF0718 family.</text>
</comment>
<feature type="transmembrane region" description="Helical" evidence="7">
    <location>
        <begin position="84"/>
        <end position="102"/>
    </location>
</feature>
<gene>
    <name evidence="8" type="ORF">COY37_07645</name>
</gene>
<accession>A0A2M7T7W8</accession>
<feature type="transmembrane region" description="Helical" evidence="7">
    <location>
        <begin position="187"/>
        <end position="205"/>
    </location>
</feature>
<dbReference type="GO" id="GO:0005886">
    <property type="term" value="C:plasma membrane"/>
    <property type="evidence" value="ECO:0007669"/>
    <property type="project" value="UniProtKB-SubCell"/>
</dbReference>
<sequence>MALIFVQILQTFRGLVIDILPFFIIALVISAVVVEYFPARGLDKLLQQMKNRETLVSAFLGVLIPATPAFRVSMAAIARRSGAQWTPVLTFIAGAGAGLSALIMTSMVSVQFMILRLVVALLFVYALSLFIVKLIEPRLAAVAMDSDVETLFSRDFSEVSAEDINNAGGSVTLAGVWRNLLGLARVMLPWLFLSLFLATLVDVVVSKATVEALLGGPFSALKAALIGIPFYFVGGAEIPLLSVLLNKGMNLGAAVSLMLTAPLINFPVLSVLGRWVGYRKALGFMAVCWLIAVVIGLLLGYIDAR</sequence>
<name>A0A2M7T7W8_9ACTN</name>
<dbReference type="EMBL" id="PFNG01000177">
    <property type="protein sequence ID" value="PIZ37232.1"/>
    <property type="molecule type" value="Genomic_DNA"/>
</dbReference>
<dbReference type="InterPro" id="IPR005524">
    <property type="entry name" value="DUF318"/>
</dbReference>
<feature type="transmembrane region" description="Helical" evidence="7">
    <location>
        <begin position="12"/>
        <end position="34"/>
    </location>
</feature>
<dbReference type="Pfam" id="PF03773">
    <property type="entry name" value="ArsP_1"/>
    <property type="match status" value="1"/>
</dbReference>
<evidence type="ECO:0000256" key="6">
    <source>
        <dbReference type="ARBA" id="ARBA00023136"/>
    </source>
</evidence>
<evidence type="ECO:0000256" key="4">
    <source>
        <dbReference type="ARBA" id="ARBA00022692"/>
    </source>
</evidence>
<evidence type="ECO:0000256" key="3">
    <source>
        <dbReference type="ARBA" id="ARBA00022475"/>
    </source>
</evidence>